<dbReference type="InterPro" id="IPR049050">
    <property type="entry name" value="nSTAND3"/>
</dbReference>
<dbReference type="Proteomes" id="UP001202180">
    <property type="component" value="Unassembled WGS sequence"/>
</dbReference>
<dbReference type="Pfam" id="PF20720">
    <property type="entry name" value="nSTAND3"/>
    <property type="match status" value="1"/>
</dbReference>
<accession>A0ABT0HUN0</accession>
<feature type="domain" description="Novel STAND NTPase 3" evidence="1">
    <location>
        <begin position="189"/>
        <end position="327"/>
    </location>
</feature>
<dbReference type="InterPro" id="IPR027417">
    <property type="entry name" value="P-loop_NTPase"/>
</dbReference>
<sequence>MISREIDIEFRLTKHLNGSEFERFGNQYLRYYYKNKYPQTKLGSQIANNSTVAGQPDMFFSLPGHKFKLAEITKKKDNLTTKLKNDLNSCLDEELHGIQHEQITHIDLVYAGRLDARQQNELAQPARNVGIGVTFHGLDQLVNAVVDDIRLAKALNMPIDTGQILTVAEFIDHYERGRLTVGTPLSNAYLERAEFNSMTEQLVSSEILVIQGQPGCGKTKLAIEYIQRYISERPDSEGYCIVNQPPAIWDDVMIHFPDGKDYVILIDDANRQVDNLLTVLNHFNRLRTSTYKILITVRGYAFDEVSQSLQTNNFRFSELTVGKMSDEQITEVLKSPTFTILNGIYHNKINRLAEGNVRLAVMLATLANQKGSDITILSDVSAVYDEYYLRVMPDQTVWTNTTRLQVLGLTAMLRVVDTTSLTDFEHILSFLGITATELWGHIRYLETLEIVEVYQDNAFRFTEQVFATYAFYQCTYKRKALDLARLLGAFNESQSYRLKDAVLSIYESYNKESVKAWVQPILAKFYGTLSDDQSRLSFLSRYDRFLLDEVILFIYQFVEGSVTSNTTNRYGQSVNKEIVALLFEFLAHTSKKANALVGYALMIALIDKQSVLVEDVNKKIESYLTRSFNYSEDDGPHFDQYDWLSAYLVERGLQGSALHCLVMDNNLKHFLLLMYDKPGEPPVYRKRIWGYVDHRLSAGVETIKQALYAYMPKGYRGLDNDYIQADVDEVSNVVRKHFSADDPLDCRNVHKYVHKLNNLALERRTYQGLATEFNGELYQLYCTLSFEHIKKRERRQIDISGSIELRKRKVDEIRVALSFNSLDEFRPLYEKIRLMWSLVFGPGDVWHLSEGLTEFFLSIAQRDKELFNEVLKYVLLTGLPDGYMDHPPLLATVMERHFVKPEDLYTTLLPVTDKTASWLLSFFWSLPDSEFSTQWFSRLSEKLSDLAIFQLNRIAIPGFLERYVSFDFTLPTRVIQLLHTVKSEHNKEIQLWDSFIEKFGSQVDSSLTHVMEQLYLDQYFTKEAYDHDRKALAVLLDRRRSFWHDFLIAHYDENSYLRHDFGQLSFVWSRDDYYELVSEGLQLIQKRELYIIHAQQVEGFFESLDSKNAEKVGKFIERFIQENSREVDLLNAIYLALSKPGPPTEKPFITLFLTYNTLVEDFTRIDWIKSGAVRTYTTSTIIGELRAKQWENILEKVEAMDNPLMYILHRRYIKERIVDQLEHANYERRVNFLRSR</sequence>
<dbReference type="SUPFAM" id="SSF52540">
    <property type="entry name" value="P-loop containing nucleoside triphosphate hydrolases"/>
    <property type="match status" value="1"/>
</dbReference>
<dbReference type="Gene3D" id="3.40.50.300">
    <property type="entry name" value="P-loop containing nucleotide triphosphate hydrolases"/>
    <property type="match status" value="1"/>
</dbReference>
<dbReference type="RefSeq" id="WP_248480674.1">
    <property type="nucleotide sequence ID" value="NZ_JALPRF010000012.1"/>
</dbReference>
<evidence type="ECO:0000313" key="2">
    <source>
        <dbReference type="EMBL" id="MCK8495881.1"/>
    </source>
</evidence>
<keyword evidence="3" id="KW-1185">Reference proteome</keyword>
<proteinExistence type="predicted"/>
<organism evidence="2 3">
    <name type="scientific">Spirosoma liriopis</name>
    <dbReference type="NCBI Taxonomy" id="2937440"/>
    <lineage>
        <taxon>Bacteria</taxon>
        <taxon>Pseudomonadati</taxon>
        <taxon>Bacteroidota</taxon>
        <taxon>Cytophagia</taxon>
        <taxon>Cytophagales</taxon>
        <taxon>Cytophagaceae</taxon>
        <taxon>Spirosoma</taxon>
    </lineage>
</organism>
<evidence type="ECO:0000259" key="1">
    <source>
        <dbReference type="Pfam" id="PF20720"/>
    </source>
</evidence>
<dbReference type="EMBL" id="JALPRF010000012">
    <property type="protein sequence ID" value="MCK8495881.1"/>
    <property type="molecule type" value="Genomic_DNA"/>
</dbReference>
<name>A0ABT0HUN0_9BACT</name>
<evidence type="ECO:0000313" key="3">
    <source>
        <dbReference type="Proteomes" id="UP001202180"/>
    </source>
</evidence>
<protein>
    <recommendedName>
        <fullName evidence="1">Novel STAND NTPase 3 domain-containing protein</fullName>
    </recommendedName>
</protein>
<reference evidence="2 3" key="1">
    <citation type="submission" date="2022-04" db="EMBL/GenBank/DDBJ databases">
        <title>Spirosoma sp. strain RP8 genome sequencing and assembly.</title>
        <authorList>
            <person name="Jung Y."/>
        </authorList>
    </citation>
    <scope>NUCLEOTIDE SEQUENCE [LARGE SCALE GENOMIC DNA]</scope>
    <source>
        <strain evidence="2 3">RP8</strain>
    </source>
</reference>
<gene>
    <name evidence="2" type="ORF">M0L20_28705</name>
</gene>
<comment type="caution">
    <text evidence="2">The sequence shown here is derived from an EMBL/GenBank/DDBJ whole genome shotgun (WGS) entry which is preliminary data.</text>
</comment>